<protein>
    <submittedName>
        <fullName evidence="1">2650_t:CDS:1</fullName>
    </submittedName>
</protein>
<proteinExistence type="predicted"/>
<evidence type="ECO:0000313" key="2">
    <source>
        <dbReference type="Proteomes" id="UP000789396"/>
    </source>
</evidence>
<feature type="non-terminal residue" evidence="1">
    <location>
        <position position="1"/>
    </location>
</feature>
<dbReference type="AlphaFoldDB" id="A0A9N9JPI0"/>
<accession>A0A9N9JPI0</accession>
<keyword evidence="2" id="KW-1185">Reference proteome</keyword>
<reference evidence="1" key="1">
    <citation type="submission" date="2021-06" db="EMBL/GenBank/DDBJ databases">
        <authorList>
            <person name="Kallberg Y."/>
            <person name="Tangrot J."/>
            <person name="Rosling A."/>
        </authorList>
    </citation>
    <scope>NUCLEOTIDE SEQUENCE</scope>
    <source>
        <strain evidence="1">IN212</strain>
    </source>
</reference>
<evidence type="ECO:0000313" key="1">
    <source>
        <dbReference type="EMBL" id="CAG8790168.1"/>
    </source>
</evidence>
<dbReference type="EMBL" id="CAJVPZ010060410">
    <property type="protein sequence ID" value="CAG8790168.1"/>
    <property type="molecule type" value="Genomic_DNA"/>
</dbReference>
<comment type="caution">
    <text evidence="1">The sequence shown here is derived from an EMBL/GenBank/DDBJ whole genome shotgun (WGS) entry which is preliminary data.</text>
</comment>
<dbReference type="Proteomes" id="UP000789396">
    <property type="component" value="Unassembled WGS sequence"/>
</dbReference>
<gene>
    <name evidence="1" type="ORF">RFULGI_LOCUS16666</name>
</gene>
<organism evidence="1 2">
    <name type="scientific">Racocetra fulgida</name>
    <dbReference type="NCBI Taxonomy" id="60492"/>
    <lineage>
        <taxon>Eukaryota</taxon>
        <taxon>Fungi</taxon>
        <taxon>Fungi incertae sedis</taxon>
        <taxon>Mucoromycota</taxon>
        <taxon>Glomeromycotina</taxon>
        <taxon>Glomeromycetes</taxon>
        <taxon>Diversisporales</taxon>
        <taxon>Gigasporaceae</taxon>
        <taxon>Racocetra</taxon>
    </lineage>
</organism>
<sequence>QFGGPMTFPAQTFQPNPQFVHIIIRTALGISSNASVAEKV</sequence>
<name>A0A9N9JPI0_9GLOM</name>